<dbReference type="Pfam" id="PF04347">
    <property type="entry name" value="FliO"/>
    <property type="match status" value="1"/>
</dbReference>
<reference evidence="9 10" key="1">
    <citation type="submission" date="2022-12" db="EMBL/GenBank/DDBJ databases">
        <title>Coexistence and Characterization of a Novel Tigecycline Resistance gene tet(X) variant and blaNDM-1 in a Pseudomonas caeni Isolate of Chicken Origin.</title>
        <authorList>
            <person name="Lu X."/>
            <person name="Zhang L."/>
            <person name="Li R."/>
            <person name="Wang Z."/>
        </authorList>
    </citation>
    <scope>NUCLEOTIDE SEQUENCE [LARGE SCALE GENOMIC DNA]</scope>
    <source>
        <strain evidence="9 10">CE14</strain>
    </source>
</reference>
<evidence type="ECO:0000256" key="4">
    <source>
        <dbReference type="ARBA" id="ARBA00023136"/>
    </source>
</evidence>
<name>A0AAF0AJF1_9GAMM</name>
<keyword evidence="8" id="KW-0732">Signal</keyword>
<sequence length="157" mass="16727">MRLFIMLILASSAAWAENTVLEQPSEAAKVAPASSSLLESSQVSSQLLQLVFGLLLVIGLIFLLAWVVRRVQQSLPVKGSQQAISLLASQALGPRDRLLLVQVGKEQILLGLTPGTIVPLHVLQEPVEVSAANNPLSSAFAQRLAKALKTTAKDEPS</sequence>
<dbReference type="GO" id="GO:0044781">
    <property type="term" value="P:bacterial-type flagellum organization"/>
    <property type="evidence" value="ECO:0007669"/>
    <property type="project" value="UniProtKB-UniRule"/>
</dbReference>
<evidence type="ECO:0000256" key="7">
    <source>
        <dbReference type="RuleBase" id="RU362064"/>
    </source>
</evidence>
<dbReference type="RefSeq" id="WP_269817253.1">
    <property type="nucleotide sequence ID" value="NZ_CP114976.1"/>
</dbReference>
<feature type="signal peptide" evidence="8">
    <location>
        <begin position="1"/>
        <end position="16"/>
    </location>
</feature>
<evidence type="ECO:0000256" key="5">
    <source>
        <dbReference type="ARBA" id="ARBA00023143"/>
    </source>
</evidence>
<keyword evidence="2 7" id="KW-0812">Transmembrane</keyword>
<proteinExistence type="inferred from homology"/>
<organism evidence="9 10">
    <name type="scientific">Denitrificimonas caeni</name>
    <dbReference type="NCBI Taxonomy" id="521720"/>
    <lineage>
        <taxon>Bacteria</taxon>
        <taxon>Pseudomonadati</taxon>
        <taxon>Pseudomonadota</taxon>
        <taxon>Gammaproteobacteria</taxon>
        <taxon>Pseudomonadales</taxon>
        <taxon>Pseudomonadaceae</taxon>
        <taxon>Denitrificimonas</taxon>
    </lineage>
</organism>
<evidence type="ECO:0000256" key="6">
    <source>
        <dbReference type="ARBA" id="ARBA00037937"/>
    </source>
</evidence>
<keyword evidence="9" id="KW-0969">Cilium</keyword>
<feature type="transmembrane region" description="Helical" evidence="7">
    <location>
        <begin position="47"/>
        <end position="68"/>
    </location>
</feature>
<evidence type="ECO:0000256" key="2">
    <source>
        <dbReference type="ARBA" id="ARBA00022692"/>
    </source>
</evidence>
<evidence type="ECO:0000313" key="9">
    <source>
        <dbReference type="EMBL" id="WBE24311.1"/>
    </source>
</evidence>
<protein>
    <recommendedName>
        <fullName evidence="7">Flagellar protein</fullName>
    </recommendedName>
</protein>
<dbReference type="NCBIfam" id="TIGR03500">
    <property type="entry name" value="FliO_TIGR"/>
    <property type="match status" value="1"/>
</dbReference>
<dbReference type="GO" id="GO:0009425">
    <property type="term" value="C:bacterial-type flagellum basal body"/>
    <property type="evidence" value="ECO:0007669"/>
    <property type="project" value="UniProtKB-SubCell"/>
</dbReference>
<keyword evidence="10" id="KW-1185">Reference proteome</keyword>
<keyword evidence="9" id="KW-0966">Cell projection</keyword>
<evidence type="ECO:0000313" key="10">
    <source>
        <dbReference type="Proteomes" id="UP001212189"/>
    </source>
</evidence>
<keyword evidence="9" id="KW-0282">Flagellum</keyword>
<dbReference type="InterPro" id="IPR052205">
    <property type="entry name" value="FliO/MopB"/>
</dbReference>
<accession>A0AAF0AJF1</accession>
<dbReference type="AlphaFoldDB" id="A0AAF0AJF1"/>
<dbReference type="Proteomes" id="UP001212189">
    <property type="component" value="Chromosome"/>
</dbReference>
<comment type="similarity">
    <text evidence="6 7">Belongs to the FliO/MopB family.</text>
</comment>
<dbReference type="PANTHER" id="PTHR38766:SF1">
    <property type="entry name" value="FLAGELLAR PROTEIN FLIO"/>
    <property type="match status" value="1"/>
</dbReference>
<keyword evidence="4 7" id="KW-0472">Membrane</keyword>
<dbReference type="EMBL" id="CP114976">
    <property type="protein sequence ID" value="WBE24311.1"/>
    <property type="molecule type" value="Genomic_DNA"/>
</dbReference>
<evidence type="ECO:0000256" key="3">
    <source>
        <dbReference type="ARBA" id="ARBA00022989"/>
    </source>
</evidence>
<keyword evidence="5 7" id="KW-0975">Bacterial flagellum</keyword>
<dbReference type="GO" id="GO:0005886">
    <property type="term" value="C:plasma membrane"/>
    <property type="evidence" value="ECO:0007669"/>
    <property type="project" value="UniProtKB-SubCell"/>
</dbReference>
<comment type="subcellular location">
    <subcellularLocation>
        <location evidence="7">Cell membrane</location>
    </subcellularLocation>
    <subcellularLocation>
        <location evidence="7">Bacterial flagellum basal body</location>
    </subcellularLocation>
</comment>
<dbReference type="PANTHER" id="PTHR38766">
    <property type="entry name" value="FLAGELLAR PROTEIN FLIO"/>
    <property type="match status" value="1"/>
</dbReference>
<dbReference type="KEGG" id="dce:O6P33_07945"/>
<gene>
    <name evidence="9" type="primary">fliO</name>
    <name evidence="9" type="ORF">O6P33_07945</name>
</gene>
<evidence type="ECO:0000256" key="8">
    <source>
        <dbReference type="SAM" id="SignalP"/>
    </source>
</evidence>
<evidence type="ECO:0000256" key="1">
    <source>
        <dbReference type="ARBA" id="ARBA00022475"/>
    </source>
</evidence>
<keyword evidence="1 7" id="KW-1003">Cell membrane</keyword>
<feature type="chain" id="PRO_5042172751" description="Flagellar protein" evidence="8">
    <location>
        <begin position="17"/>
        <end position="157"/>
    </location>
</feature>
<dbReference type="InterPro" id="IPR022781">
    <property type="entry name" value="Flagellar_biosynth_FliO"/>
</dbReference>
<keyword evidence="3 7" id="KW-1133">Transmembrane helix</keyword>